<proteinExistence type="inferred from homology"/>
<dbReference type="Pfam" id="PF05712">
    <property type="entry name" value="MRG"/>
    <property type="match status" value="1"/>
</dbReference>
<evidence type="ECO:0000256" key="6">
    <source>
        <dbReference type="ARBA" id="ARBA00023163"/>
    </source>
</evidence>
<evidence type="ECO:0000256" key="7">
    <source>
        <dbReference type="ARBA" id="ARBA00023242"/>
    </source>
</evidence>
<evidence type="ECO:0000256" key="1">
    <source>
        <dbReference type="ARBA" id="ARBA00004123"/>
    </source>
</evidence>
<feature type="domain" description="MRG" evidence="9">
    <location>
        <begin position="130"/>
        <end position="309"/>
    </location>
</feature>
<dbReference type="InterPro" id="IPR038217">
    <property type="entry name" value="MRG_C_sf"/>
</dbReference>
<evidence type="ECO:0000313" key="12">
    <source>
        <dbReference type="Proteomes" id="UP001360560"/>
    </source>
</evidence>
<dbReference type="InterPro" id="IPR026541">
    <property type="entry name" value="MRG_dom"/>
</dbReference>
<dbReference type="RefSeq" id="XP_064855102.1">
    <property type="nucleotide sequence ID" value="XM_064999030.1"/>
</dbReference>
<dbReference type="GO" id="GO:0006355">
    <property type="term" value="P:regulation of DNA-templated transcription"/>
    <property type="evidence" value="ECO:0007669"/>
    <property type="project" value="InterPro"/>
</dbReference>
<evidence type="ECO:0000256" key="8">
    <source>
        <dbReference type="SAM" id="MobiDB-lite"/>
    </source>
</evidence>
<dbReference type="InterPro" id="IPR008676">
    <property type="entry name" value="MRG"/>
</dbReference>
<comment type="caution">
    <text evidence="11">The sequence shown here is derived from an EMBL/GenBank/DDBJ whole genome shotgun (WGS) entry which is preliminary data.</text>
</comment>
<dbReference type="GO" id="GO:0035267">
    <property type="term" value="C:NuA4 histone acetyltransferase complex"/>
    <property type="evidence" value="ECO:0007669"/>
    <property type="project" value="TreeGrafter"/>
</dbReference>
<dbReference type="GO" id="GO:0006325">
    <property type="term" value="P:chromatin organization"/>
    <property type="evidence" value="ECO:0007669"/>
    <property type="project" value="UniProtKB-KW"/>
</dbReference>
<dbReference type="PANTHER" id="PTHR10880">
    <property type="entry name" value="MORTALITY FACTOR 4-LIKE PROTEIN"/>
    <property type="match status" value="1"/>
</dbReference>
<dbReference type="PIRSF" id="PIRSF038133">
    <property type="entry name" value="HAT_Nua4_EAF3/MRG15"/>
    <property type="match status" value="1"/>
</dbReference>
<keyword evidence="6" id="KW-0804">Transcription</keyword>
<keyword evidence="12" id="KW-1185">Reference proteome</keyword>
<organism evidence="11 12">
    <name type="scientific">Saccharomycopsis crataegensis</name>
    <dbReference type="NCBI Taxonomy" id="43959"/>
    <lineage>
        <taxon>Eukaryota</taxon>
        <taxon>Fungi</taxon>
        <taxon>Dikarya</taxon>
        <taxon>Ascomycota</taxon>
        <taxon>Saccharomycotina</taxon>
        <taxon>Saccharomycetes</taxon>
        <taxon>Saccharomycopsidaceae</taxon>
        <taxon>Saccharomycopsis</taxon>
    </lineage>
</organism>
<dbReference type="EMBL" id="BTFZ01000013">
    <property type="protein sequence ID" value="GMM38106.1"/>
    <property type="molecule type" value="Genomic_DNA"/>
</dbReference>
<dbReference type="Proteomes" id="UP001360560">
    <property type="component" value="Unassembled WGS sequence"/>
</dbReference>
<sequence length="320" mass="36841">MSLGPNVKCLAYHGPLLYEAKVLKVYSPKTKKITTKDGEKPLGNTVIPQQLQNATGYFIHYKGWKASWDEWVGDDRVLELNQENVQLQKHLKDSVLASTKAVANNNDNVKETGKPDGKSDETEHKGGRRKRGYEEIEKPEDYHKKPEIYFAMSGTLKALLVNDWEYVTKNHQLVPLPRTPCVVQILKDFKNHYTQTNKKKLTSVDKDILDEVLSGLRLYFDNALGHILLYRFERQQYKEIIHDKQYEDKDPSEIYGAEHLLRLFSCLPGLIAQTSMDQQSTGILKNHLEAFIEYLADNKETLFIENYENTSPSYDAMSRA</sequence>
<evidence type="ECO:0000313" key="11">
    <source>
        <dbReference type="EMBL" id="GMM38106.1"/>
    </source>
</evidence>
<feature type="compositionally biased region" description="Basic and acidic residues" evidence="8">
    <location>
        <begin position="108"/>
        <end position="125"/>
    </location>
</feature>
<dbReference type="SUPFAM" id="SSF54160">
    <property type="entry name" value="Chromo domain-like"/>
    <property type="match status" value="1"/>
</dbReference>
<protein>
    <recommendedName>
        <fullName evidence="3">Chromatin modification-related protein EAF3</fullName>
    </recommendedName>
</protein>
<dbReference type="GO" id="GO:0032221">
    <property type="term" value="C:Rpd3S complex"/>
    <property type="evidence" value="ECO:0007669"/>
    <property type="project" value="TreeGrafter"/>
</dbReference>
<feature type="region of interest" description="Disordered" evidence="8">
    <location>
        <begin position="102"/>
        <end position="138"/>
    </location>
</feature>
<dbReference type="PANTHER" id="PTHR10880:SF15">
    <property type="entry name" value="MSL COMPLEX SUBUNIT 3"/>
    <property type="match status" value="1"/>
</dbReference>
<evidence type="ECO:0000256" key="4">
    <source>
        <dbReference type="ARBA" id="ARBA00022853"/>
    </source>
</evidence>
<dbReference type="InterPro" id="IPR016197">
    <property type="entry name" value="Chromo-like_dom_sf"/>
</dbReference>
<feature type="domain" description="MSL3 chromodomain-like" evidence="10">
    <location>
        <begin position="52"/>
        <end position="92"/>
    </location>
</feature>
<evidence type="ECO:0000256" key="3">
    <source>
        <dbReference type="ARBA" id="ARBA00018505"/>
    </source>
</evidence>
<keyword evidence="5" id="KW-0805">Transcription regulation</keyword>
<name>A0AAV5QUA4_9ASCO</name>
<dbReference type="Pfam" id="PF22732">
    <property type="entry name" value="MSL3_chromo-like"/>
    <property type="match status" value="1"/>
</dbReference>
<gene>
    <name evidence="11" type="ORF">DASC09_054310</name>
</gene>
<dbReference type="GeneID" id="90076081"/>
<evidence type="ECO:0000259" key="10">
    <source>
        <dbReference type="Pfam" id="PF22732"/>
    </source>
</evidence>
<comment type="subcellular location">
    <subcellularLocation>
        <location evidence="1">Nucleus</location>
    </subcellularLocation>
</comment>
<dbReference type="AlphaFoldDB" id="A0AAV5QUA4"/>
<reference evidence="11 12" key="1">
    <citation type="journal article" date="2023" name="Elife">
        <title>Identification of key yeast species and microbe-microbe interactions impacting larval growth of Drosophila in the wild.</title>
        <authorList>
            <person name="Mure A."/>
            <person name="Sugiura Y."/>
            <person name="Maeda R."/>
            <person name="Honda K."/>
            <person name="Sakurai N."/>
            <person name="Takahashi Y."/>
            <person name="Watada M."/>
            <person name="Katoh T."/>
            <person name="Gotoh A."/>
            <person name="Gotoh Y."/>
            <person name="Taniguchi I."/>
            <person name="Nakamura K."/>
            <person name="Hayashi T."/>
            <person name="Katayama T."/>
            <person name="Uemura T."/>
            <person name="Hattori Y."/>
        </authorList>
    </citation>
    <scope>NUCLEOTIDE SEQUENCE [LARGE SCALE GENOMIC DNA]</scope>
    <source>
        <strain evidence="11 12">SC-9</strain>
    </source>
</reference>
<keyword evidence="7" id="KW-0539">Nucleus</keyword>
<dbReference type="InterPro" id="IPR053820">
    <property type="entry name" value="MSL3_chromo-like"/>
</dbReference>
<accession>A0AAV5QUA4</accession>
<keyword evidence="4" id="KW-0156">Chromatin regulator</keyword>
<evidence type="ECO:0000256" key="5">
    <source>
        <dbReference type="ARBA" id="ARBA00023015"/>
    </source>
</evidence>
<dbReference type="PROSITE" id="PS51640">
    <property type="entry name" value="MRG"/>
    <property type="match status" value="1"/>
</dbReference>
<dbReference type="Gene3D" id="2.30.30.140">
    <property type="match status" value="1"/>
</dbReference>
<evidence type="ECO:0000259" key="9">
    <source>
        <dbReference type="Pfam" id="PF05712"/>
    </source>
</evidence>
<comment type="similarity">
    <text evidence="2">Belongs to the MRG family.</text>
</comment>
<evidence type="ECO:0000256" key="2">
    <source>
        <dbReference type="ARBA" id="ARBA00009093"/>
    </source>
</evidence>
<dbReference type="Gene3D" id="1.10.274.30">
    <property type="entry name" value="MRG domain"/>
    <property type="match status" value="1"/>
</dbReference>